<dbReference type="InterPro" id="IPR029058">
    <property type="entry name" value="AB_hydrolase_fold"/>
</dbReference>
<feature type="domain" description="Alpha/beta hydrolase fold-3" evidence="2">
    <location>
        <begin position="91"/>
        <end position="296"/>
    </location>
</feature>
<dbReference type="Proteomes" id="UP000195105">
    <property type="component" value="Unassembled WGS sequence"/>
</dbReference>
<dbReference type="PANTHER" id="PTHR48081">
    <property type="entry name" value="AB HYDROLASE SUPERFAMILY PROTEIN C4A8.06C"/>
    <property type="match status" value="1"/>
</dbReference>
<evidence type="ECO:0000313" key="3">
    <source>
        <dbReference type="EMBL" id="OUD05078.1"/>
    </source>
</evidence>
<dbReference type="SUPFAM" id="SSF53474">
    <property type="entry name" value="alpha/beta-Hydrolases"/>
    <property type="match status" value="1"/>
</dbReference>
<dbReference type="EMBL" id="NGFN01000002">
    <property type="protein sequence ID" value="OUD05078.1"/>
    <property type="molecule type" value="Genomic_DNA"/>
</dbReference>
<dbReference type="InterPro" id="IPR050300">
    <property type="entry name" value="GDXG_lipolytic_enzyme"/>
</dbReference>
<dbReference type="Gene3D" id="3.40.50.1820">
    <property type="entry name" value="alpha/beta hydrolase"/>
    <property type="match status" value="1"/>
</dbReference>
<evidence type="ECO:0000256" key="1">
    <source>
        <dbReference type="ARBA" id="ARBA00022801"/>
    </source>
</evidence>
<sequence>MGAEERIDPQVRARLDQYLSLVGPQGLSGIDSITARRQRQAELSALRPKAAAHHDVDVRDFSIRSDTSPHTAVQVRAYRPAGSAVPAPCICYVHGGGLVTGSIAGDEAKAVELAQATDCVVVSVEYRLAPENPYPAAVDDCYAALAWTAARQHELRIDPHRIALYGPSAGGCLVTAAALLARDRGGPEIAYLTLVSPMLDDRQTTHSSHVNTGFGAWSREANRQSWQAYLGEDFGTERVSPYAAPARAGNLTGLPPTYIDTGDLDLFRDEAMDFAQRLMWAGVPTELYVYPGGIHGGESLAPEADLSVRVRSRRHSALRRVLATPPSTDIGPAMVR</sequence>
<protein>
    <recommendedName>
        <fullName evidence="2">Alpha/beta hydrolase fold-3 domain-containing protein</fullName>
    </recommendedName>
</protein>
<evidence type="ECO:0000259" key="2">
    <source>
        <dbReference type="Pfam" id="PF07859"/>
    </source>
</evidence>
<dbReference type="Pfam" id="PF07859">
    <property type="entry name" value="Abhydrolase_3"/>
    <property type="match status" value="1"/>
</dbReference>
<name>A0A2C9ZQG4_9ACTN</name>
<comment type="caution">
    <text evidence="3">The sequence shown here is derived from an EMBL/GenBank/DDBJ whole genome shotgun (WGS) entry which is preliminary data.</text>
</comment>
<dbReference type="RefSeq" id="WP_086598896.1">
    <property type="nucleotide sequence ID" value="NZ_NGFN01000002.1"/>
</dbReference>
<reference evidence="3 4" key="1">
    <citation type="submission" date="2017-05" db="EMBL/GenBank/DDBJ databases">
        <title>Biotechnological potential of actinobacteria isolated from South African environments.</title>
        <authorList>
            <person name="Le Roes-Hill M."/>
            <person name="Prins A."/>
            <person name="Durrell K.A."/>
        </authorList>
    </citation>
    <scope>NUCLEOTIDE SEQUENCE [LARGE SCALE GENOMIC DNA]</scope>
    <source>
        <strain evidence="3 4">HMC13</strain>
    </source>
</reference>
<dbReference type="GO" id="GO:0016787">
    <property type="term" value="F:hydrolase activity"/>
    <property type="evidence" value="ECO:0007669"/>
    <property type="project" value="UniProtKB-KW"/>
</dbReference>
<keyword evidence="4" id="KW-1185">Reference proteome</keyword>
<dbReference type="AlphaFoldDB" id="A0A2C9ZQG4"/>
<keyword evidence="1" id="KW-0378">Hydrolase</keyword>
<dbReference type="InterPro" id="IPR013094">
    <property type="entry name" value="AB_hydrolase_3"/>
</dbReference>
<evidence type="ECO:0000313" key="4">
    <source>
        <dbReference type="Proteomes" id="UP000195105"/>
    </source>
</evidence>
<proteinExistence type="predicted"/>
<gene>
    <name evidence="3" type="ORF">CA983_00740</name>
</gene>
<dbReference type="PANTHER" id="PTHR48081:SF8">
    <property type="entry name" value="ALPHA_BETA HYDROLASE FOLD-3 DOMAIN-CONTAINING PROTEIN-RELATED"/>
    <property type="match status" value="1"/>
</dbReference>
<accession>A0A2C9ZQG4</accession>
<organism evidence="3 4">
    <name type="scientific">Streptomyces swartbergensis</name>
    <dbReference type="NCBI Taxonomy" id="487165"/>
    <lineage>
        <taxon>Bacteria</taxon>
        <taxon>Bacillati</taxon>
        <taxon>Actinomycetota</taxon>
        <taxon>Actinomycetes</taxon>
        <taxon>Kitasatosporales</taxon>
        <taxon>Streptomycetaceae</taxon>
        <taxon>Streptomyces</taxon>
    </lineage>
</organism>